<feature type="compositionally biased region" description="Basic residues" evidence="1">
    <location>
        <begin position="1"/>
        <end position="21"/>
    </location>
</feature>
<evidence type="ECO:0000259" key="2">
    <source>
        <dbReference type="Pfam" id="PF20700"/>
    </source>
</evidence>
<protein>
    <recommendedName>
        <fullName evidence="2">Mutator-like transposase domain-containing protein</fullName>
    </recommendedName>
</protein>
<comment type="caution">
    <text evidence="3">The sequence shown here is derived from an EMBL/GenBank/DDBJ whole genome shotgun (WGS) entry which is preliminary data.</text>
</comment>
<reference evidence="3" key="1">
    <citation type="submission" date="2020-04" db="EMBL/GenBank/DDBJ databases">
        <authorList>
            <person name="Alioto T."/>
            <person name="Alioto T."/>
            <person name="Gomez Garrido J."/>
        </authorList>
    </citation>
    <scope>NUCLEOTIDE SEQUENCE</scope>
    <source>
        <strain evidence="3">A484AB</strain>
    </source>
</reference>
<feature type="region of interest" description="Disordered" evidence="1">
    <location>
        <begin position="1"/>
        <end position="35"/>
    </location>
</feature>
<evidence type="ECO:0000256" key="1">
    <source>
        <dbReference type="SAM" id="MobiDB-lite"/>
    </source>
</evidence>
<feature type="region of interest" description="Disordered" evidence="1">
    <location>
        <begin position="630"/>
        <end position="670"/>
    </location>
</feature>
<gene>
    <name evidence="3" type="ORF">PACLA_8A060927</name>
</gene>
<dbReference type="AlphaFoldDB" id="A0A7D9D6Z6"/>
<sequence length="688" mass="76858">MEKNSKGKFRSVRRKKRRGFSGKRPQEITDNSSNGAVVNNDSRDCLATVSDDPVANCAQKCESITSKKLLNTSFKQLEGNDKILTRQQAKKVGILSPSDVEIAGGFKLQDAVLLSTCISKAAICSSCRKSASKLELYQKNNEREGLCEQLLLKCSHCKVETPLATSNRLGGKGGGSHEVNRRSVLASHQFGHAGLAQFCGSMNLPPPVTQKAYNEHLIKIEKAASSHAEQVMKDASERLRKKISAEQPDNIESGEIDIAHVAVTVDGTWQKRGHSSKIGVVFVISVDTGEILDYEVKSLFCHECKAHNNDDKESDKYKQWKDAHTQRCEINHEGSSEEMEAVAAVQIFSRSIETRKLKYTTFVGDGDSSSFGCVKEALEEKFGSAYQIKKEECVGHVQKRLGTALKKYKNDNKGKKLSDGKSVGGKGRLTDTMIDRMQNFYGQAIRENKGNLEGMKTRIKAIHHHMIKDDTLSLRKQHQHCPKSSDTWCKYWKDQNEKTSLYNEDNRLPQVFKKELEPIFARLSNHDLLTRCLKGMTQNQNEAAHGVLWSKCPKTKFCGARRVRIAACETVAVFNTGAASKAVIMTLCGITPGQNSMRALRLQDRVRIQSAAKKMTSKYKNQRRKLRALQKSKGDKNAYQPGGFSLSSQPDIKQNKKKRKRTAEKSDEPQITFGFVMPTMEVVGKKKC</sequence>
<dbReference type="PANTHER" id="PTHR33309">
    <property type="entry name" value="KERATIN, ULTRA HIGH-SULFUR MATRIX PROTEIN-LIKE"/>
    <property type="match status" value="1"/>
</dbReference>
<dbReference type="PANTHER" id="PTHR33309:SF3">
    <property type="entry name" value="CCHC-TYPE DOMAIN-CONTAINING PROTEIN"/>
    <property type="match status" value="1"/>
</dbReference>
<evidence type="ECO:0000313" key="4">
    <source>
        <dbReference type="Proteomes" id="UP001152795"/>
    </source>
</evidence>
<dbReference type="EMBL" id="CACRXK020000062">
    <property type="protein sequence ID" value="CAB3977671.1"/>
    <property type="molecule type" value="Genomic_DNA"/>
</dbReference>
<dbReference type="OrthoDB" id="5972331at2759"/>
<dbReference type="Pfam" id="PF20700">
    <property type="entry name" value="Mutator"/>
    <property type="match status" value="1"/>
</dbReference>
<proteinExistence type="predicted"/>
<dbReference type="Proteomes" id="UP001152795">
    <property type="component" value="Unassembled WGS sequence"/>
</dbReference>
<organism evidence="3 4">
    <name type="scientific">Paramuricea clavata</name>
    <name type="common">Red gorgonian</name>
    <name type="synonym">Violescent sea-whip</name>
    <dbReference type="NCBI Taxonomy" id="317549"/>
    <lineage>
        <taxon>Eukaryota</taxon>
        <taxon>Metazoa</taxon>
        <taxon>Cnidaria</taxon>
        <taxon>Anthozoa</taxon>
        <taxon>Octocorallia</taxon>
        <taxon>Malacalcyonacea</taxon>
        <taxon>Plexauridae</taxon>
        <taxon>Paramuricea</taxon>
    </lineage>
</organism>
<keyword evidence="4" id="KW-1185">Reference proteome</keyword>
<evidence type="ECO:0000313" key="3">
    <source>
        <dbReference type="EMBL" id="CAB3977671.1"/>
    </source>
</evidence>
<dbReference type="InterPro" id="IPR049012">
    <property type="entry name" value="Mutator_transp_dom"/>
</dbReference>
<accession>A0A7D9D6Z6</accession>
<feature type="domain" description="Mutator-like transposase" evidence="2">
    <location>
        <begin position="105"/>
        <end position="489"/>
    </location>
</feature>
<name>A0A7D9D6Z6_PARCT</name>